<reference evidence="2" key="2">
    <citation type="submission" date="2022-01" db="EMBL/GenBank/DDBJ databases">
        <authorList>
            <person name="Yamashiro T."/>
            <person name="Shiraishi A."/>
            <person name="Satake H."/>
            <person name="Nakayama K."/>
        </authorList>
    </citation>
    <scope>NUCLEOTIDE SEQUENCE</scope>
</reference>
<evidence type="ECO:0000313" key="3">
    <source>
        <dbReference type="Proteomes" id="UP001151760"/>
    </source>
</evidence>
<organism evidence="2 3">
    <name type="scientific">Tanacetum coccineum</name>
    <dbReference type="NCBI Taxonomy" id="301880"/>
    <lineage>
        <taxon>Eukaryota</taxon>
        <taxon>Viridiplantae</taxon>
        <taxon>Streptophyta</taxon>
        <taxon>Embryophyta</taxon>
        <taxon>Tracheophyta</taxon>
        <taxon>Spermatophyta</taxon>
        <taxon>Magnoliopsida</taxon>
        <taxon>eudicotyledons</taxon>
        <taxon>Gunneridae</taxon>
        <taxon>Pentapetalae</taxon>
        <taxon>asterids</taxon>
        <taxon>campanulids</taxon>
        <taxon>Asterales</taxon>
        <taxon>Asteraceae</taxon>
        <taxon>Asteroideae</taxon>
        <taxon>Anthemideae</taxon>
        <taxon>Anthemidinae</taxon>
        <taxon>Tanacetum</taxon>
    </lineage>
</organism>
<feature type="compositionally biased region" description="Basic residues" evidence="1">
    <location>
        <begin position="408"/>
        <end position="417"/>
    </location>
</feature>
<protein>
    <submittedName>
        <fullName evidence="2">Uncharacterized protein</fullName>
    </submittedName>
</protein>
<feature type="region of interest" description="Disordered" evidence="1">
    <location>
        <begin position="393"/>
        <end position="417"/>
    </location>
</feature>
<keyword evidence="3" id="KW-1185">Reference proteome</keyword>
<reference evidence="2" key="1">
    <citation type="journal article" date="2022" name="Int. J. Mol. Sci.">
        <title>Draft Genome of Tanacetum Coccineum: Genomic Comparison of Closely Related Tanacetum-Family Plants.</title>
        <authorList>
            <person name="Yamashiro T."/>
            <person name="Shiraishi A."/>
            <person name="Nakayama K."/>
            <person name="Satake H."/>
        </authorList>
    </citation>
    <scope>NUCLEOTIDE SEQUENCE</scope>
</reference>
<evidence type="ECO:0000256" key="1">
    <source>
        <dbReference type="SAM" id="MobiDB-lite"/>
    </source>
</evidence>
<accession>A0ABQ4ZRF0</accession>
<dbReference type="EMBL" id="BQNB010011544">
    <property type="protein sequence ID" value="GJS91936.1"/>
    <property type="molecule type" value="Genomic_DNA"/>
</dbReference>
<sequence>MLDKLTHFGSRIDDDFRARFRDLLKRLNEDFVKRLWSTYTFSCLLDNEVPYQLCDHICESYRFKNGITKLPTYSSYIDGFCNGGELPVMVRVGSMTYFQDHKWYDKLADGMLKEETLMHKAKVKESWGNATPSVMKFCTWLINSFGNFYELNYNVLIKLQECWWMINADEVAPFTRSESYGQESYVNIKTKKAHDPYLEINNIFDRNYDISNTSTQDNQGHDESKEDPTIEPSVCKIKRFEMMKYSFSTDEEYIAIKEKRDTSYQCQVFTRKRVFTIPNTAYPPSAIRHDFYGFMYDTDDDASISGKSCEHFGWDWPEKDSPGTEVDWQDDPLQETEDLFVGLDQSIQVVVVQNNVQQEVAREVVLYPPVHEDVVEEVIEMANGQAEALSAQEVADECLDDEQVKERRPSKRIRVTQ</sequence>
<evidence type="ECO:0000313" key="2">
    <source>
        <dbReference type="EMBL" id="GJS91936.1"/>
    </source>
</evidence>
<name>A0ABQ4ZRF0_9ASTR</name>
<dbReference type="Proteomes" id="UP001151760">
    <property type="component" value="Unassembled WGS sequence"/>
</dbReference>
<gene>
    <name evidence="2" type="ORF">Tco_0774572</name>
</gene>
<proteinExistence type="predicted"/>
<comment type="caution">
    <text evidence="2">The sequence shown here is derived from an EMBL/GenBank/DDBJ whole genome shotgun (WGS) entry which is preliminary data.</text>
</comment>